<reference evidence="1 2" key="1">
    <citation type="journal article" date="2012" name="Eukaryot. Cell">
        <title>Draft genome sequence of Wickerhamomyces ciferrii NRRL Y-1031 F-60-10.</title>
        <authorList>
            <person name="Schneider J."/>
            <person name="Andrea H."/>
            <person name="Blom J."/>
            <person name="Jaenicke S."/>
            <person name="Ruckert C."/>
            <person name="Schorsch C."/>
            <person name="Szczepanowski R."/>
            <person name="Farwick M."/>
            <person name="Goesmann A."/>
            <person name="Puhler A."/>
            <person name="Schaffer S."/>
            <person name="Tauch A."/>
            <person name="Kohler T."/>
            <person name="Brinkrolf K."/>
        </authorList>
    </citation>
    <scope>NUCLEOTIDE SEQUENCE [LARGE SCALE GENOMIC DNA]</scope>
    <source>
        <strain evidence="2">ATCC 14091 / BCRC 22168 / CBS 111 / JCM 3599 / NBRC 0793 / NRRL Y-1031 F-60-10</strain>
    </source>
</reference>
<dbReference type="Proteomes" id="UP000009328">
    <property type="component" value="Unassembled WGS sequence"/>
</dbReference>
<name>K0KUD4_WICCF</name>
<dbReference type="EMBL" id="CAIF01000203">
    <property type="protein sequence ID" value="CCH45617.1"/>
    <property type="molecule type" value="Genomic_DNA"/>
</dbReference>
<dbReference type="HOGENOM" id="CLU_061030_0_0_1"/>
<evidence type="ECO:0000313" key="2">
    <source>
        <dbReference type="Proteomes" id="UP000009328"/>
    </source>
</evidence>
<sequence length="383" mass="45028">MFEWLNGNQETTTQTSHNDEIGLEVSRYDSIEYLQTLTNAKFEEQFEMYCWPFTGSLRNYGLVRCESKKFCSLIINNTLSPSFKINQIFNIVHFNSSGYERCLLYFIPKYQSNWSERKIQVMNNIGIYLNIMIIKKKDITLDDVIADLNFKMNHSMDQRITNTNDHREQEPLYIMYNPASAMNLYQNGNLSKMIHMINLYKSKIENHIWESYSLIKVVPKLHHHYAAAGDDVFNSNNYLHHDELDLNKANEVFFFINTAAHEVQYSHYKKIIKPINSTGSTNQTYYELRSPTEILMQVLKNGFRGWFPYLQELLINKYLNIEENINRRPSHFQESVKIHPDSNISKFIQVGYKLNPSNEYRRPDSVSLGPLPSYDEISDSVVI</sequence>
<evidence type="ECO:0000313" key="1">
    <source>
        <dbReference type="EMBL" id="CCH45617.1"/>
    </source>
</evidence>
<dbReference type="AlphaFoldDB" id="K0KUD4"/>
<organism evidence="1 2">
    <name type="scientific">Wickerhamomyces ciferrii (strain ATCC 14091 / BCRC 22168 / CBS 111 / JCM 3599 / NBRC 0793 / NRRL Y-1031 F-60-10)</name>
    <name type="common">Yeast</name>
    <name type="synonym">Pichia ciferrii</name>
    <dbReference type="NCBI Taxonomy" id="1206466"/>
    <lineage>
        <taxon>Eukaryota</taxon>
        <taxon>Fungi</taxon>
        <taxon>Dikarya</taxon>
        <taxon>Ascomycota</taxon>
        <taxon>Saccharomycotina</taxon>
        <taxon>Saccharomycetes</taxon>
        <taxon>Phaffomycetales</taxon>
        <taxon>Wickerhamomycetaceae</taxon>
        <taxon>Wickerhamomyces</taxon>
    </lineage>
</organism>
<protein>
    <submittedName>
        <fullName evidence="1">Uncharacterized protein</fullName>
    </submittedName>
</protein>
<comment type="caution">
    <text evidence="1">The sequence shown here is derived from an EMBL/GenBank/DDBJ whole genome shotgun (WGS) entry which is preliminary data.</text>
</comment>
<gene>
    <name evidence="1" type="ORF">BN7_5200</name>
</gene>
<keyword evidence="2" id="KW-1185">Reference proteome</keyword>
<accession>K0KUD4</accession>
<proteinExistence type="predicted"/>
<dbReference type="InParanoid" id="K0KUD4"/>